<dbReference type="Pfam" id="PF07568">
    <property type="entry name" value="HisKA_2"/>
    <property type="match status" value="1"/>
</dbReference>
<accession>A0AAE7BDS7</accession>
<evidence type="ECO:0000256" key="3">
    <source>
        <dbReference type="ARBA" id="ARBA00022553"/>
    </source>
</evidence>
<dbReference type="SUPFAM" id="SSF55874">
    <property type="entry name" value="ATPase domain of HSP90 chaperone/DNA topoisomerase II/histidine kinase"/>
    <property type="match status" value="1"/>
</dbReference>
<keyword evidence="11" id="KW-1185">Reference proteome</keyword>
<keyword evidence="4" id="KW-0808">Transferase</keyword>
<name>A0AAE7BDS7_9BACT</name>
<dbReference type="InterPro" id="IPR011495">
    <property type="entry name" value="Sig_transdc_His_kin_sub2_dim/P"/>
</dbReference>
<dbReference type="EMBL" id="CP053840">
    <property type="protein sequence ID" value="QKF68522.1"/>
    <property type="molecule type" value="Genomic_DNA"/>
</dbReference>
<evidence type="ECO:0000256" key="7">
    <source>
        <dbReference type="ARBA" id="ARBA00022840"/>
    </source>
</evidence>
<evidence type="ECO:0000256" key="8">
    <source>
        <dbReference type="SAM" id="Phobius"/>
    </source>
</evidence>
<keyword evidence="8" id="KW-0472">Membrane</keyword>
<dbReference type="EC" id="2.7.13.3" evidence="2"/>
<dbReference type="GO" id="GO:0005524">
    <property type="term" value="F:ATP binding"/>
    <property type="evidence" value="ECO:0007669"/>
    <property type="project" value="UniProtKB-KW"/>
</dbReference>
<dbReference type="KEGG" id="avp:AVENP_3059"/>
<organism evidence="10 11">
    <name type="scientific">Arcobacter venerupis</name>
    <dbReference type="NCBI Taxonomy" id="1054033"/>
    <lineage>
        <taxon>Bacteria</taxon>
        <taxon>Pseudomonadati</taxon>
        <taxon>Campylobacterota</taxon>
        <taxon>Epsilonproteobacteria</taxon>
        <taxon>Campylobacterales</taxon>
        <taxon>Arcobacteraceae</taxon>
        <taxon>Arcobacter</taxon>
    </lineage>
</organism>
<dbReference type="Proteomes" id="UP000503482">
    <property type="component" value="Chromosome"/>
</dbReference>
<evidence type="ECO:0000259" key="9">
    <source>
        <dbReference type="Pfam" id="PF07568"/>
    </source>
</evidence>
<keyword evidence="7" id="KW-0067">ATP-binding</keyword>
<evidence type="ECO:0000256" key="4">
    <source>
        <dbReference type="ARBA" id="ARBA00022679"/>
    </source>
</evidence>
<proteinExistence type="predicted"/>
<keyword evidence="8" id="KW-1133">Transmembrane helix</keyword>
<dbReference type="GO" id="GO:0004673">
    <property type="term" value="F:protein histidine kinase activity"/>
    <property type="evidence" value="ECO:0007669"/>
    <property type="project" value="UniProtKB-EC"/>
</dbReference>
<feature type="transmembrane region" description="Helical" evidence="8">
    <location>
        <begin position="6"/>
        <end position="25"/>
    </location>
</feature>
<keyword evidence="3" id="KW-0597">Phosphoprotein</keyword>
<evidence type="ECO:0000256" key="6">
    <source>
        <dbReference type="ARBA" id="ARBA00022777"/>
    </source>
</evidence>
<protein>
    <recommendedName>
        <fullName evidence="2">histidine kinase</fullName>
        <ecNumber evidence="2">2.7.13.3</ecNumber>
    </recommendedName>
</protein>
<evidence type="ECO:0000313" key="11">
    <source>
        <dbReference type="Proteomes" id="UP000503482"/>
    </source>
</evidence>
<evidence type="ECO:0000256" key="5">
    <source>
        <dbReference type="ARBA" id="ARBA00022741"/>
    </source>
</evidence>
<keyword evidence="8" id="KW-0812">Transmembrane</keyword>
<feature type="domain" description="Signal transduction histidine kinase subgroup 2 dimerisation and phosphoacceptor" evidence="9">
    <location>
        <begin position="40"/>
        <end position="111"/>
    </location>
</feature>
<sequence length="222" mass="25621">MGTKLNNLLFGILLGGSITALLFILQLKNQRKFYLLNIQELNHRIKNHLTIIIYIIKLYQKNENKLDALISLENKVFAISAIYNHMNASDDFLYVNAKEYYVTLTDNIIKCLNTEEKKINYIFECSNLTMNSKQAIHLAIIINELILNSYKHGLVETNKHTIFISLTKKYNKFYFTYKDNGTGLIKVSKTGFGTYMINAFITSLKANMTCTNINGLEYEIVF</sequence>
<reference evidence="10 11" key="1">
    <citation type="submission" date="2020-05" db="EMBL/GenBank/DDBJ databases">
        <title>Complete genome sequencing of Campylobacter and Arcobacter type strains.</title>
        <authorList>
            <person name="Miller W.G."/>
            <person name="Yee E."/>
        </authorList>
    </citation>
    <scope>NUCLEOTIDE SEQUENCE [LARGE SCALE GENOMIC DNA]</scope>
    <source>
        <strain evidence="10 11">LMG 26156</strain>
    </source>
</reference>
<dbReference type="Gene3D" id="3.30.565.10">
    <property type="entry name" value="Histidine kinase-like ATPase, C-terminal domain"/>
    <property type="match status" value="1"/>
</dbReference>
<keyword evidence="6 10" id="KW-0418">Kinase</keyword>
<dbReference type="PANTHER" id="PTHR41523:SF8">
    <property type="entry name" value="ETHYLENE RESPONSE SENSOR PROTEIN"/>
    <property type="match status" value="1"/>
</dbReference>
<dbReference type="InterPro" id="IPR036890">
    <property type="entry name" value="HATPase_C_sf"/>
</dbReference>
<dbReference type="PANTHER" id="PTHR41523">
    <property type="entry name" value="TWO-COMPONENT SYSTEM SENSOR PROTEIN"/>
    <property type="match status" value="1"/>
</dbReference>
<keyword evidence="5" id="KW-0547">Nucleotide-binding</keyword>
<gene>
    <name evidence="10" type="ORF">AVENP_3059</name>
</gene>
<evidence type="ECO:0000313" key="10">
    <source>
        <dbReference type="EMBL" id="QKF68522.1"/>
    </source>
</evidence>
<dbReference type="AlphaFoldDB" id="A0AAE7BDS7"/>
<comment type="catalytic activity">
    <reaction evidence="1">
        <text>ATP + protein L-histidine = ADP + protein N-phospho-L-histidine.</text>
        <dbReference type="EC" id="2.7.13.3"/>
    </reaction>
</comment>
<evidence type="ECO:0000256" key="1">
    <source>
        <dbReference type="ARBA" id="ARBA00000085"/>
    </source>
</evidence>
<evidence type="ECO:0000256" key="2">
    <source>
        <dbReference type="ARBA" id="ARBA00012438"/>
    </source>
</evidence>